<evidence type="ECO:0000256" key="12">
    <source>
        <dbReference type="ARBA" id="ARBA00042242"/>
    </source>
</evidence>
<gene>
    <name evidence="14 17" type="primary">purD</name>
    <name evidence="17" type="ORF">RIF25_10710</name>
</gene>
<comment type="catalytic activity">
    <reaction evidence="14">
        <text>5-phospho-beta-D-ribosylamine + glycine + ATP = N(1)-(5-phospho-beta-D-ribosyl)glycinamide + ADP + phosphate + H(+)</text>
        <dbReference type="Rhea" id="RHEA:17453"/>
        <dbReference type="ChEBI" id="CHEBI:15378"/>
        <dbReference type="ChEBI" id="CHEBI:30616"/>
        <dbReference type="ChEBI" id="CHEBI:43474"/>
        <dbReference type="ChEBI" id="CHEBI:57305"/>
        <dbReference type="ChEBI" id="CHEBI:58681"/>
        <dbReference type="ChEBI" id="CHEBI:143788"/>
        <dbReference type="ChEBI" id="CHEBI:456216"/>
        <dbReference type="EC" id="6.3.4.13"/>
    </reaction>
</comment>
<dbReference type="GO" id="GO:0004637">
    <property type="term" value="F:phosphoribosylamine-glycine ligase activity"/>
    <property type="evidence" value="ECO:0007669"/>
    <property type="project" value="UniProtKB-UniRule"/>
</dbReference>
<comment type="cofactor">
    <cofactor evidence="1">
        <name>Mn(2+)</name>
        <dbReference type="ChEBI" id="CHEBI:29035"/>
    </cofactor>
</comment>
<dbReference type="AlphaFoldDB" id="A0AAE4FTH9"/>
<dbReference type="SMART" id="SM01209">
    <property type="entry name" value="GARS_A"/>
    <property type="match status" value="1"/>
</dbReference>
<accession>A0AAE4FTH9</accession>
<dbReference type="InterPro" id="IPR037123">
    <property type="entry name" value="PRibGlycinamide_synth_C_sf"/>
</dbReference>
<dbReference type="InterPro" id="IPR013815">
    <property type="entry name" value="ATP_grasp_subdomain_1"/>
</dbReference>
<evidence type="ECO:0000256" key="11">
    <source>
        <dbReference type="ARBA" id="ARBA00038345"/>
    </source>
</evidence>
<dbReference type="InterPro" id="IPR020559">
    <property type="entry name" value="PRibGlycinamide_synth_CS"/>
</dbReference>
<sequence length="429" mass="45048">MKIIVVGSGGREHALAWALLKSATVTQIYCCPGNGGTARLERCQNIPIQATDLIDITQLAVDEQVGLVVVGPEVPLALGLVDRLQAAGIPAFGPTQAGAEIEASKAWAKALMSEANIPTAQAAIFTTETEAIHYVREQKAPIVVKADGLAAGKGVTVANSITEAIEAIEAAFGGEFGTAGQRVVIEECLQGQEISVLALTDRHVIRSLLPAQDHKRIGEGDTGPNTGGMGAYAPVPWVSGELMAKIQTQILEPALKTLQARGIDYRGVLYAGLMITPAGDPYVIEFNCRFGDPETQVVLPLLKTPLLDLLLACVNGTLAELGELAWADQMATGVVMAAGGYPGHFTKGDEITGIEAANSQAFVFQAGTRAANGQLFTDGGRVLTVVGRGETVEAALAQTYAGVAQVQFHNAYFRRDIGHRLTATSENLP</sequence>
<keyword evidence="18" id="KW-1185">Reference proteome</keyword>
<evidence type="ECO:0000256" key="6">
    <source>
        <dbReference type="ARBA" id="ARBA00022723"/>
    </source>
</evidence>
<comment type="cofactor">
    <cofactor evidence="2">
        <name>Mg(2+)</name>
        <dbReference type="ChEBI" id="CHEBI:18420"/>
    </cofactor>
</comment>
<dbReference type="PANTHER" id="PTHR43472">
    <property type="entry name" value="PHOSPHORIBOSYLAMINE--GLYCINE LIGASE"/>
    <property type="match status" value="1"/>
</dbReference>
<dbReference type="EMBL" id="JAVMIP010000010">
    <property type="protein sequence ID" value="MDS3861277.1"/>
    <property type="molecule type" value="Genomic_DNA"/>
</dbReference>
<dbReference type="InterPro" id="IPR000115">
    <property type="entry name" value="PRibGlycinamide_synth"/>
</dbReference>
<comment type="caution">
    <text evidence="17">The sequence shown here is derived from an EMBL/GenBank/DDBJ whole genome shotgun (WGS) entry which is preliminary data.</text>
</comment>
<proteinExistence type="inferred from homology"/>
<evidence type="ECO:0000256" key="4">
    <source>
        <dbReference type="ARBA" id="ARBA00013255"/>
    </source>
</evidence>
<dbReference type="SUPFAM" id="SSF56059">
    <property type="entry name" value="Glutathione synthetase ATP-binding domain-like"/>
    <property type="match status" value="1"/>
</dbReference>
<dbReference type="EC" id="6.3.4.13" evidence="4 14"/>
<evidence type="ECO:0000256" key="13">
    <source>
        <dbReference type="ARBA" id="ARBA00042864"/>
    </source>
</evidence>
<keyword evidence="5 14" id="KW-0436">Ligase</keyword>
<dbReference type="SUPFAM" id="SSF51246">
    <property type="entry name" value="Rudiment single hybrid motif"/>
    <property type="match status" value="1"/>
</dbReference>
<dbReference type="PROSITE" id="PS00184">
    <property type="entry name" value="GARS"/>
    <property type="match status" value="1"/>
</dbReference>
<keyword evidence="10" id="KW-0464">Manganese</keyword>
<dbReference type="InterPro" id="IPR011761">
    <property type="entry name" value="ATP-grasp"/>
</dbReference>
<dbReference type="FunFam" id="3.40.50.20:FF:000006">
    <property type="entry name" value="Phosphoribosylamine--glycine ligase, chloroplastic"/>
    <property type="match status" value="1"/>
</dbReference>
<dbReference type="Gene3D" id="3.90.600.10">
    <property type="entry name" value="Phosphoribosylglycinamide synthetase, C-terminal domain"/>
    <property type="match status" value="1"/>
</dbReference>
<evidence type="ECO:0000256" key="7">
    <source>
        <dbReference type="ARBA" id="ARBA00022741"/>
    </source>
</evidence>
<evidence type="ECO:0000256" key="9">
    <source>
        <dbReference type="ARBA" id="ARBA00022840"/>
    </source>
</evidence>
<dbReference type="Gene3D" id="3.40.50.20">
    <property type="match status" value="1"/>
</dbReference>
<evidence type="ECO:0000313" key="18">
    <source>
        <dbReference type="Proteomes" id="UP001268256"/>
    </source>
</evidence>
<evidence type="ECO:0000256" key="1">
    <source>
        <dbReference type="ARBA" id="ARBA00001936"/>
    </source>
</evidence>
<feature type="domain" description="ATP-grasp" evidence="16">
    <location>
        <begin position="109"/>
        <end position="315"/>
    </location>
</feature>
<dbReference type="SMART" id="SM01210">
    <property type="entry name" value="GARS_C"/>
    <property type="match status" value="1"/>
</dbReference>
<dbReference type="Gene3D" id="3.30.1490.20">
    <property type="entry name" value="ATP-grasp fold, A domain"/>
    <property type="match status" value="1"/>
</dbReference>
<evidence type="ECO:0000256" key="2">
    <source>
        <dbReference type="ARBA" id="ARBA00001946"/>
    </source>
</evidence>
<reference evidence="18" key="1">
    <citation type="submission" date="2023-07" db="EMBL/GenBank/DDBJ databases">
        <authorList>
            <person name="Luz R."/>
            <person name="Cordeiro R."/>
            <person name="Fonseca A."/>
            <person name="Goncalves V."/>
        </authorList>
    </citation>
    <scope>NUCLEOTIDE SEQUENCE [LARGE SCALE GENOMIC DNA]</scope>
    <source>
        <strain evidence="18">BACA0444</strain>
    </source>
</reference>
<dbReference type="Proteomes" id="UP001268256">
    <property type="component" value="Unassembled WGS sequence"/>
</dbReference>
<dbReference type="PANTHER" id="PTHR43472:SF1">
    <property type="entry name" value="PHOSPHORIBOSYLAMINE--GLYCINE LIGASE, CHLOROPLASTIC"/>
    <property type="match status" value="1"/>
</dbReference>
<dbReference type="InterPro" id="IPR020562">
    <property type="entry name" value="PRibGlycinamide_synth_N"/>
</dbReference>
<evidence type="ECO:0000256" key="8">
    <source>
        <dbReference type="ARBA" id="ARBA00022755"/>
    </source>
</evidence>
<dbReference type="GO" id="GO:0009113">
    <property type="term" value="P:purine nucleobase biosynthetic process"/>
    <property type="evidence" value="ECO:0007669"/>
    <property type="project" value="InterPro"/>
</dbReference>
<keyword evidence="6" id="KW-0479">Metal-binding</keyword>
<dbReference type="InterPro" id="IPR011054">
    <property type="entry name" value="Rudment_hybrid_motif"/>
</dbReference>
<organism evidence="17 18">
    <name type="scientific">Pseudocalidococcus azoricus BACA0444</name>
    <dbReference type="NCBI Taxonomy" id="2918990"/>
    <lineage>
        <taxon>Bacteria</taxon>
        <taxon>Bacillati</taxon>
        <taxon>Cyanobacteriota</taxon>
        <taxon>Cyanophyceae</taxon>
        <taxon>Acaryochloridales</taxon>
        <taxon>Thermosynechococcaceae</taxon>
        <taxon>Pseudocalidococcus</taxon>
        <taxon>Pseudocalidococcus azoricus</taxon>
    </lineage>
</organism>
<comment type="pathway">
    <text evidence="3 14">Purine metabolism; IMP biosynthesis via de novo pathway; N(1)-(5-phospho-D-ribosyl)glycinamide from 5-phospho-alpha-D-ribose 1-diphosphate: step 2/2.</text>
</comment>
<dbReference type="InterPro" id="IPR016185">
    <property type="entry name" value="PreATP-grasp_dom_sf"/>
</dbReference>
<evidence type="ECO:0000256" key="10">
    <source>
        <dbReference type="ARBA" id="ARBA00023211"/>
    </source>
</evidence>
<dbReference type="InterPro" id="IPR020561">
    <property type="entry name" value="PRibGlycinamid_synth_ATP-grasp"/>
</dbReference>
<keyword evidence="7 15" id="KW-0547">Nucleotide-binding</keyword>
<dbReference type="PROSITE" id="PS50975">
    <property type="entry name" value="ATP_GRASP"/>
    <property type="match status" value="1"/>
</dbReference>
<keyword evidence="9 15" id="KW-0067">ATP-binding</keyword>
<dbReference type="FunFam" id="3.30.470.20:FF:000018">
    <property type="entry name" value="Trifunctional purine biosynthetic protein adenosine-3"/>
    <property type="match status" value="1"/>
</dbReference>
<dbReference type="HAMAP" id="MF_00138">
    <property type="entry name" value="GARS"/>
    <property type="match status" value="1"/>
</dbReference>
<dbReference type="Gene3D" id="3.30.470.20">
    <property type="entry name" value="ATP-grasp fold, B domain"/>
    <property type="match status" value="1"/>
</dbReference>
<dbReference type="FunFam" id="3.90.600.10:FF:000001">
    <property type="entry name" value="Trifunctional purine biosynthetic protein adenosine-3"/>
    <property type="match status" value="1"/>
</dbReference>
<evidence type="ECO:0000256" key="14">
    <source>
        <dbReference type="HAMAP-Rule" id="MF_00138"/>
    </source>
</evidence>
<evidence type="ECO:0000256" key="3">
    <source>
        <dbReference type="ARBA" id="ARBA00005174"/>
    </source>
</evidence>
<evidence type="ECO:0000313" key="17">
    <source>
        <dbReference type="EMBL" id="MDS3861277.1"/>
    </source>
</evidence>
<dbReference type="InterPro" id="IPR020560">
    <property type="entry name" value="PRibGlycinamide_synth_C-dom"/>
</dbReference>
<keyword evidence="8 14" id="KW-0658">Purine biosynthesis</keyword>
<dbReference type="RefSeq" id="WP_322878520.1">
    <property type="nucleotide sequence ID" value="NZ_JAVMIP010000010.1"/>
</dbReference>
<dbReference type="GO" id="GO:0005524">
    <property type="term" value="F:ATP binding"/>
    <property type="evidence" value="ECO:0007669"/>
    <property type="project" value="UniProtKB-UniRule"/>
</dbReference>
<protein>
    <recommendedName>
        <fullName evidence="4 14">Phosphoribosylamine--glycine ligase</fullName>
        <ecNumber evidence="4 14">6.3.4.13</ecNumber>
    </recommendedName>
    <alternativeName>
        <fullName evidence="14">GARS</fullName>
    </alternativeName>
    <alternativeName>
        <fullName evidence="12 14">Glycinamide ribonucleotide synthetase</fullName>
    </alternativeName>
    <alternativeName>
        <fullName evidence="13 14">Phosphoribosylglycinamide synthetase</fullName>
    </alternativeName>
</protein>
<dbReference type="GO" id="GO:0046872">
    <property type="term" value="F:metal ion binding"/>
    <property type="evidence" value="ECO:0007669"/>
    <property type="project" value="UniProtKB-KW"/>
</dbReference>
<name>A0AAE4FTH9_9CYAN</name>
<dbReference type="NCBIfam" id="TIGR00877">
    <property type="entry name" value="purD"/>
    <property type="match status" value="1"/>
</dbReference>
<dbReference type="Pfam" id="PF02844">
    <property type="entry name" value="GARS_N"/>
    <property type="match status" value="1"/>
</dbReference>
<dbReference type="Pfam" id="PF01071">
    <property type="entry name" value="GARS_A"/>
    <property type="match status" value="1"/>
</dbReference>
<evidence type="ECO:0000259" key="16">
    <source>
        <dbReference type="PROSITE" id="PS50975"/>
    </source>
</evidence>
<dbReference type="GO" id="GO:0006189">
    <property type="term" value="P:'de novo' IMP biosynthetic process"/>
    <property type="evidence" value="ECO:0007669"/>
    <property type="project" value="UniProtKB-UniRule"/>
</dbReference>
<dbReference type="Pfam" id="PF02843">
    <property type="entry name" value="GARS_C"/>
    <property type="match status" value="1"/>
</dbReference>
<comment type="similarity">
    <text evidence="11 14">Belongs to the GARS family.</text>
</comment>
<dbReference type="SUPFAM" id="SSF52440">
    <property type="entry name" value="PreATP-grasp domain"/>
    <property type="match status" value="1"/>
</dbReference>
<evidence type="ECO:0000256" key="15">
    <source>
        <dbReference type="PROSITE-ProRule" id="PRU00409"/>
    </source>
</evidence>
<evidence type="ECO:0000256" key="5">
    <source>
        <dbReference type="ARBA" id="ARBA00022598"/>
    </source>
</evidence>